<feature type="compositionally biased region" description="Polar residues" evidence="1">
    <location>
        <begin position="2097"/>
        <end position="2110"/>
    </location>
</feature>
<dbReference type="GeneID" id="111249363"/>
<feature type="compositionally biased region" description="Low complexity" evidence="1">
    <location>
        <begin position="1243"/>
        <end position="1254"/>
    </location>
</feature>
<evidence type="ECO:0000313" key="2">
    <source>
        <dbReference type="EnsemblMetazoa" id="XP_022658877"/>
    </source>
</evidence>
<feature type="region of interest" description="Disordered" evidence="1">
    <location>
        <begin position="1"/>
        <end position="41"/>
    </location>
</feature>
<evidence type="ECO:0000256" key="1">
    <source>
        <dbReference type="SAM" id="MobiDB-lite"/>
    </source>
</evidence>
<feature type="compositionally biased region" description="Basic and acidic residues" evidence="1">
    <location>
        <begin position="2354"/>
        <end position="2371"/>
    </location>
</feature>
<organism evidence="2 3">
    <name type="scientific">Varroa destructor</name>
    <name type="common">Honeybee mite</name>
    <dbReference type="NCBI Taxonomy" id="109461"/>
    <lineage>
        <taxon>Eukaryota</taxon>
        <taxon>Metazoa</taxon>
        <taxon>Ecdysozoa</taxon>
        <taxon>Arthropoda</taxon>
        <taxon>Chelicerata</taxon>
        <taxon>Arachnida</taxon>
        <taxon>Acari</taxon>
        <taxon>Parasitiformes</taxon>
        <taxon>Mesostigmata</taxon>
        <taxon>Gamasina</taxon>
        <taxon>Dermanyssoidea</taxon>
        <taxon>Varroidae</taxon>
        <taxon>Varroa</taxon>
    </lineage>
</organism>
<feature type="compositionally biased region" description="Polar residues" evidence="1">
    <location>
        <begin position="1166"/>
        <end position="1179"/>
    </location>
</feature>
<dbReference type="EnsemblMetazoa" id="XM_022803142">
    <property type="protein sequence ID" value="XP_022658877"/>
    <property type="gene ID" value="LOC111249363"/>
</dbReference>
<reference evidence="2" key="1">
    <citation type="submission" date="2021-01" db="UniProtKB">
        <authorList>
            <consortium name="EnsemblMetazoa"/>
        </authorList>
    </citation>
    <scope>IDENTIFICATION</scope>
</reference>
<feature type="region of interest" description="Disordered" evidence="1">
    <location>
        <begin position="85"/>
        <end position="243"/>
    </location>
</feature>
<dbReference type="InParanoid" id="A0A7M7JZX6"/>
<feature type="region of interest" description="Disordered" evidence="1">
    <location>
        <begin position="1234"/>
        <end position="1399"/>
    </location>
</feature>
<feature type="compositionally biased region" description="Basic and acidic residues" evidence="1">
    <location>
        <begin position="1722"/>
        <end position="1734"/>
    </location>
</feature>
<feature type="region of interest" description="Disordered" evidence="1">
    <location>
        <begin position="1710"/>
        <end position="1764"/>
    </location>
</feature>
<dbReference type="KEGG" id="vde:111249363"/>
<evidence type="ECO:0000313" key="3">
    <source>
        <dbReference type="Proteomes" id="UP000594260"/>
    </source>
</evidence>
<feature type="region of interest" description="Disordered" evidence="1">
    <location>
        <begin position="1036"/>
        <end position="1056"/>
    </location>
</feature>
<feature type="compositionally biased region" description="Basic and acidic residues" evidence="1">
    <location>
        <begin position="139"/>
        <end position="163"/>
    </location>
</feature>
<name>A0A7M7JZX6_VARDE</name>
<feature type="region of interest" description="Disordered" evidence="1">
    <location>
        <begin position="2551"/>
        <end position="2583"/>
    </location>
</feature>
<feature type="region of interest" description="Disordered" evidence="1">
    <location>
        <begin position="857"/>
        <end position="902"/>
    </location>
</feature>
<feature type="region of interest" description="Disordered" evidence="1">
    <location>
        <begin position="2033"/>
        <end position="2052"/>
    </location>
</feature>
<feature type="compositionally biased region" description="Polar residues" evidence="1">
    <location>
        <begin position="887"/>
        <end position="896"/>
    </location>
</feature>
<dbReference type="OrthoDB" id="10413451at2759"/>
<dbReference type="RefSeq" id="XP_022658877.1">
    <property type="nucleotide sequence ID" value="XM_022803142.1"/>
</dbReference>
<feature type="compositionally biased region" description="Polar residues" evidence="1">
    <location>
        <begin position="106"/>
        <end position="115"/>
    </location>
</feature>
<protein>
    <submittedName>
        <fullName evidence="2">Uncharacterized protein</fullName>
    </submittedName>
</protein>
<dbReference type="Proteomes" id="UP000594260">
    <property type="component" value="Unplaced"/>
</dbReference>
<feature type="region of interest" description="Disordered" evidence="1">
    <location>
        <begin position="2346"/>
        <end position="2371"/>
    </location>
</feature>
<feature type="compositionally biased region" description="Polar residues" evidence="1">
    <location>
        <begin position="1381"/>
        <end position="1395"/>
    </location>
</feature>
<proteinExistence type="predicted"/>
<feature type="compositionally biased region" description="Basic and acidic residues" evidence="1">
    <location>
        <begin position="1338"/>
        <end position="1349"/>
    </location>
</feature>
<feature type="compositionally biased region" description="Polar residues" evidence="1">
    <location>
        <begin position="2645"/>
        <end position="2663"/>
    </location>
</feature>
<accession>A0A7M7JZX6</accession>
<feature type="region of interest" description="Disordered" evidence="1">
    <location>
        <begin position="2645"/>
        <end position="2668"/>
    </location>
</feature>
<feature type="region of interest" description="Disordered" evidence="1">
    <location>
        <begin position="792"/>
        <end position="815"/>
    </location>
</feature>
<feature type="region of interest" description="Disordered" evidence="1">
    <location>
        <begin position="1430"/>
        <end position="1468"/>
    </location>
</feature>
<sequence length="3189" mass="355272">MSGKEDSPGAESFHSLECDTESRSNSLYSDAETTKPGLFQDDAVVPEVDSMECKTEDEVTHQPTEVVDEMTMLRARLEAMSSYADYEEEGVPSDGRSKFRPKKGDSFNNPSVVTTKSDDGRYSSGGYLDSYSNPQPRRPPPDRKRQRELSKTRAQERKKREFGFSESDMGVNPPQVEIDPNDVPFEMQLPDFSHGYTEPTMPSGSGGKYLDDAYLMDSRGRTPESYDNQSDMSRSPVPSELERGLNEPLEFSVEDYHSDHFERVSRETDDIIRQIAATLDDARTTVTNTDAMQGEDINFPDFRDDEDPILQERFVLEETEMEFSPSPGSGFTQLRTTTTRRMSFEQTSIMGFTAAELEDERTPSPETEALRYQAKYADVKRDSTIEKLESLLESYTPQKTFLDAETMEEISTYGRVRKIKKQSSEDQRILDEFERHFDLCFDDSGEEDEFVSINDAEDIADRAAGRIPEDFYTEMLQQQRPFSSSPEANIRQNFDTSERPVGSYSKVPGFVTNNRTLAPKADLFDLRRSREVIDLVEATKNDMPIHANRRKSFYDELSDHIEPRRSLDGQCKTHALTPTGEDIVLEVPKVRLQTQKSDASTADSEMLFVPVGAEKERSQSPSRDEGVCASRGFFEELDVSELEEKAKQQRIIPFEDSHIRVGTTLEDLADRPKTPIKAWRAELNLQTGEKMYESERYGGKDRNPNYGEAFGRFPVRKLFVEQHSTYESIERRSRRDPPVRSKGRDVQTCEERALQKQKFIKAPASTMTSAFSARVLDSDSYGEEPLSVGAKMATFPRKNEKRRRKTGPPDARLDKTLFRETSKDRFLREVDGQASLLEGSQKRLRDWRANFHQFPLSSESTEVPPGNLEERSLRKVPSYETMELPDASSSQPTPTRKGSFRGLQWSTDNFLDSYNKYKGQITRTQSMENPNEWSQSGYFLKPFPRRARSRQSVLSTQSAATDSLNIKTITSEHSDCKEAGTHTLGKLADTTLFQNNRLSDLPPEPPKRTRSISRCINHLDQIAVDQKFTFQQMNYLSSEPPTAPQRRSRSASAQRIPQGYYEKLYPVIDTKHPETVGDSNGQIGQVSAHIKDVEPTAENAASPVTIGAKRHLDVSQEIDSVSTEATVVTSKPEEGLAAKPSEDKDYESIVVKLRRDSVRGTGQAKAEQSGSEQFTAKGSGTVESTNICGEVSALNMSVARSDNRSSYSDEEVVYSDEEISSMFTVTFKPGTKVAEIEETPIQSSKSSSRRSSSSGMDERHRQKARHNQELLQKILQDTNIEEDQKNTKDFNETNANVDLGGNTENLAQDIESTGKKSTDKVPLDAQDDDSSKSWTKQSSDEQARKKQDYVESVEPKISPKVIHKSALAQKPAESKPRSIQDVENTYKASTESPSSVKRDKIYYSDAAETTSAASHVTAIEKPKIEVIRSSSVESGYEIVDTSGNEKKPQAPQRRGRSSATGSGVGGVGDLKIMSQDKFGLVKPTYDDLNEWARKALSSDDEASSYHEDPHLDRHFDETLDAINRILTRTPREELEQPAEPIDRKPSISKFEELSNLRDVLRQKLEQRNLARSVSQGKKQATSMSQELKESIEKIDDRSNGRINHKEGQIITGVYLDGVLNAINSGDLALTQSDEVYEPVEEKEEEQDKFFGGIIRGIRRSMDLSCHSEGLFKKQESSDGQSKGFFSDLIQKIQDKFEDISGEIRDFDSKKRNSLVMPSRQISSDKDNGTHESGRSKSAMSGVSSELGISDRGRSPLPSFLTQPRMKIEYTTDSEMSMDYETRYKRPAPRRRRTRDRIFDSSSDIPNSSTNEDFDSFCRFGSQRRRSQPSFMTMTAPKPPKRTKSTSNLNASSLNVPPLPPKRVKSDHLMIPQAPRRTKSKERLAQETPPPLPMKSAHGKVPIFPPVESATATLVSPDRWQKGHLVEMKPSMGISLDHSALEQISTAPSGRPTLPSQADRLVESTNMQPLPMHDSIIRQDVLVCPNSATDTVPQGPKSWEESLMSTGSEQPNKDTLRMCTTDPGLQFQDAVSDLPWAPKTSSPSLSESLSPVQTSVDNVAKQLNEDTGKSMTPRRRKRDVHEEDDIFYNASDVEPQKNGKTIPSTRSNSFYETDVPAQPAFDSTALGQKEQSVTIKSQQGKVQPDMADSLAIEIAKSTENSLAQETKIDVVARSFGKLDASVSKPATSSSKVNSFSVIKDAQDERMSLFPDTAVNEKMGVTGVYAPGMGLPFAGPNERQLGQRDRSGKAGTTAYGQEQYGLTGEAKPDSVYMPDILLPGPEFDGLVQGNELAAMEGEMLKTEYGSQESQGLVKNKGSIRPSLYPVGMGPQGAYIDSKTGKVVHTIAPPPGSSGHEPGKHESLSLRPGAVDRNKPPVTEEAIGQATNFAGMGPQGMFLDKETGKMIYTGSGPLTEKIVKDYQQQGCPNVSPNAGQGILELNNIQDRFDALMVSETIATEQPTQHAIYSKANKVNKYQVPEPPAKVVKAQRKKKDSKQNDFLNAPKISVSCGDLSDGGGEKNLLSRLIPIRTKKRMKPQFMKIDPEQLARLPTMRPATPERASSTNKNFLTVDDPNALTPGSEQQGETFTKRLIRRGSHALMGLTGSFRRHRSSSYIEGTVPVDSPYQTTVIDTTDGTALDVKNPNTQTLGSSSSILRCPESTSRGRSAEPVAIGTEKSAKVLQFISSPVHGRTLKSETKPVNAETDPFYLEEPAKPIVIDITPSRQDIQFPVHGRKLKLATEGIPQPIRPTEESYLYSQYTDGEEGVRNRMPDIDPRTQVIGLGRGDEKRGSIDDEFERDIFIPKEPKLPISLTKMLKGAFTGKGLPWSTQLGGREWARKRQNRMDLHSGANSLLGTIQVAAAGVESRHIFAEEARLRKAEENAQKPEKMGKTISLADLMDIRQSLRNEELARMVAGAPPDAVLAHVKASPYVDSMTTETLKKLLVPDFTKIRECLEERFRKKIPKESIEKQYQPFRFDRGVALPQEEMTYVRTGPLRMNSVRNQIEPSDLTDPIVQALYGGSTYGATPSKPPERLEEAECKPLTLTLPDSLSAVKRFDILAPATPDSGRNAHEVIREAAELAAQPPPTPKIPPLTLPVEACRPPPMAPVNAAEYPVTGVYRYIQPKAQTVEVPEPDINLCNRRSSLILVNAKDLDLKPPQRLNELTSVNVDIKRLRQKLPAYKNFVAAEV</sequence>
<feature type="compositionally biased region" description="Basic residues" evidence="1">
    <location>
        <begin position="1784"/>
        <end position="1794"/>
    </location>
</feature>
<feature type="compositionally biased region" description="Low complexity" evidence="1">
    <location>
        <begin position="2040"/>
        <end position="2050"/>
    </location>
</feature>
<feature type="region of interest" description="Disordered" evidence="1">
    <location>
        <begin position="1987"/>
        <end position="2019"/>
    </location>
</feature>
<feature type="compositionally biased region" description="Basic and acidic residues" evidence="1">
    <location>
        <begin position="1282"/>
        <end position="1291"/>
    </location>
</feature>
<feature type="compositionally biased region" description="Polar residues" evidence="1">
    <location>
        <begin position="1844"/>
        <end position="1854"/>
    </location>
</feature>
<feature type="compositionally biased region" description="Polar residues" evidence="1">
    <location>
        <begin position="1292"/>
        <end position="1306"/>
    </location>
</feature>
<feature type="region of interest" description="Disordered" evidence="1">
    <location>
        <begin position="726"/>
        <end position="750"/>
    </location>
</feature>
<feature type="compositionally biased region" description="Basic and acidic residues" evidence="1">
    <location>
        <begin position="1312"/>
        <end position="1322"/>
    </location>
</feature>
<feature type="region of interest" description="Disordered" evidence="1">
    <location>
        <begin position="1160"/>
        <end position="1179"/>
    </location>
</feature>
<keyword evidence="3" id="KW-1185">Reference proteome</keyword>
<feature type="region of interest" description="Disordered" evidence="1">
    <location>
        <begin position="1784"/>
        <end position="1898"/>
    </location>
</feature>
<feature type="region of interest" description="Disordered" evidence="1">
    <location>
        <begin position="2061"/>
        <end position="2111"/>
    </location>
</feature>
<feature type="compositionally biased region" description="Basic and acidic residues" evidence="1">
    <location>
        <begin position="728"/>
        <end position="750"/>
    </location>
</feature>